<proteinExistence type="predicted"/>
<dbReference type="SUPFAM" id="SSF51703">
    <property type="entry name" value="Cobalamin (vitamin B12)-dependent enzymes"/>
    <property type="match status" value="1"/>
</dbReference>
<reference evidence="1" key="1">
    <citation type="submission" date="2018-06" db="EMBL/GenBank/DDBJ databases">
        <authorList>
            <person name="Zhirakovskaya E."/>
        </authorList>
    </citation>
    <scope>NUCLEOTIDE SEQUENCE</scope>
</reference>
<protein>
    <submittedName>
        <fullName evidence="1">Uncharacterized protein</fullName>
    </submittedName>
</protein>
<accession>A0A3B0RLM9</accession>
<dbReference type="InterPro" id="IPR016176">
    <property type="entry name" value="Cbl-dep_enz_cat"/>
</dbReference>
<gene>
    <name evidence="1" type="ORF">MNBD_ALPHA06-1694</name>
</gene>
<dbReference type="AlphaFoldDB" id="A0A3B0RLM9"/>
<dbReference type="EMBL" id="UOEE01000142">
    <property type="protein sequence ID" value="VAV92371.1"/>
    <property type="molecule type" value="Genomic_DNA"/>
</dbReference>
<name>A0A3B0RLM9_9ZZZZ</name>
<dbReference type="Gene3D" id="3.20.20.240">
    <property type="entry name" value="Methylmalonyl-CoA mutase"/>
    <property type="match status" value="1"/>
</dbReference>
<organism evidence="1">
    <name type="scientific">hydrothermal vent metagenome</name>
    <dbReference type="NCBI Taxonomy" id="652676"/>
    <lineage>
        <taxon>unclassified sequences</taxon>
        <taxon>metagenomes</taxon>
        <taxon>ecological metagenomes</taxon>
    </lineage>
</organism>
<sequence>MRVPPRSHSDVKAAKAKWQDAALSALRGRGLDSLQRRTLDGLLRGPLGFEVDKTNNQPFSCTRGRGVFPDPHLPWDICQAVAVPTPKMANQHILQELEGGASAIEVCLSPDGQFGISVPDSNALQQLLQGVNLEIAGMVLQPAKQNIEFAKMLIQYWKTTGTELRKISVNFGISPAGLQLETGAIMSASKAVQLAQWAVENAPGVSTFCLSGDLIHNAG</sequence>
<dbReference type="GO" id="GO:0031419">
    <property type="term" value="F:cobalamin binding"/>
    <property type="evidence" value="ECO:0007669"/>
    <property type="project" value="InterPro"/>
</dbReference>
<evidence type="ECO:0000313" key="1">
    <source>
        <dbReference type="EMBL" id="VAV92371.1"/>
    </source>
</evidence>
<dbReference type="GO" id="GO:0016866">
    <property type="term" value="F:intramolecular transferase activity"/>
    <property type="evidence" value="ECO:0007669"/>
    <property type="project" value="InterPro"/>
</dbReference>
<feature type="non-terminal residue" evidence="1">
    <location>
        <position position="219"/>
    </location>
</feature>